<dbReference type="EC" id="3.6.1.41" evidence="5"/>
<keyword evidence="3 5" id="KW-0378">Hydrolase</keyword>
<feature type="domain" description="Calcineurin-like phosphoesterase" evidence="6">
    <location>
        <begin position="4"/>
        <end position="134"/>
    </location>
</feature>
<dbReference type="RefSeq" id="WP_405338239.1">
    <property type="nucleotide sequence ID" value="NZ_JBANFI010000003.1"/>
</dbReference>
<dbReference type="Proteomes" id="UP001621714">
    <property type="component" value="Unassembled WGS sequence"/>
</dbReference>
<dbReference type="PANTHER" id="PTHR40942:SF4">
    <property type="entry name" value="CYTOCHROME C5"/>
    <property type="match status" value="1"/>
</dbReference>
<accession>A0ABW8PW19</accession>
<dbReference type="NCBIfam" id="NF001204">
    <property type="entry name" value="PRK00166.1"/>
    <property type="match status" value="1"/>
</dbReference>
<dbReference type="InterPro" id="IPR029052">
    <property type="entry name" value="Metallo-depent_PP-like"/>
</dbReference>
<evidence type="ECO:0000256" key="4">
    <source>
        <dbReference type="ARBA" id="ARBA00049417"/>
    </source>
</evidence>
<dbReference type="CDD" id="cd07422">
    <property type="entry name" value="MPP_ApaH"/>
    <property type="match status" value="1"/>
</dbReference>
<dbReference type="Pfam" id="PF00149">
    <property type="entry name" value="Metallophos"/>
    <property type="match status" value="1"/>
</dbReference>
<keyword evidence="8" id="KW-1185">Reference proteome</keyword>
<evidence type="ECO:0000256" key="5">
    <source>
        <dbReference type="HAMAP-Rule" id="MF_00199"/>
    </source>
</evidence>
<proteinExistence type="inferred from homology"/>
<comment type="function">
    <text evidence="1 5">Hydrolyzes diadenosine 5',5'''-P1,P4-tetraphosphate to yield ADP.</text>
</comment>
<dbReference type="NCBIfam" id="TIGR00668">
    <property type="entry name" value="apaH"/>
    <property type="match status" value="1"/>
</dbReference>
<evidence type="ECO:0000313" key="8">
    <source>
        <dbReference type="Proteomes" id="UP001621714"/>
    </source>
</evidence>
<evidence type="ECO:0000256" key="2">
    <source>
        <dbReference type="ARBA" id="ARBA00005419"/>
    </source>
</evidence>
<dbReference type="HAMAP" id="MF_00199">
    <property type="entry name" value="ApaH"/>
    <property type="match status" value="1"/>
</dbReference>
<dbReference type="InterPro" id="IPR004843">
    <property type="entry name" value="Calcineurin-like_PHP"/>
</dbReference>
<dbReference type="EMBL" id="JBANFI010000003">
    <property type="protein sequence ID" value="MFK7160484.1"/>
    <property type="molecule type" value="Genomic_DNA"/>
</dbReference>
<evidence type="ECO:0000256" key="1">
    <source>
        <dbReference type="ARBA" id="ARBA00003413"/>
    </source>
</evidence>
<evidence type="ECO:0000259" key="6">
    <source>
        <dbReference type="Pfam" id="PF00149"/>
    </source>
</evidence>
<dbReference type="PIRSF" id="PIRSF000903">
    <property type="entry name" value="B5n-ttraPtase_sm"/>
    <property type="match status" value="1"/>
</dbReference>
<name>A0ABW8PW19_9GAMM</name>
<comment type="caution">
    <text evidence="7">The sequence shown here is derived from an EMBL/GenBank/DDBJ whole genome shotgun (WGS) entry which is preliminary data.</text>
</comment>
<dbReference type="SUPFAM" id="SSF56300">
    <property type="entry name" value="Metallo-dependent phosphatases"/>
    <property type="match status" value="1"/>
</dbReference>
<organism evidence="7 8">
    <name type="scientific">Marinospirillum alkalitolerans</name>
    <dbReference type="NCBI Taxonomy" id="3123374"/>
    <lineage>
        <taxon>Bacteria</taxon>
        <taxon>Pseudomonadati</taxon>
        <taxon>Pseudomonadota</taxon>
        <taxon>Gammaproteobacteria</taxon>
        <taxon>Oceanospirillales</taxon>
        <taxon>Oceanospirillaceae</taxon>
        <taxon>Marinospirillum</taxon>
    </lineage>
</organism>
<evidence type="ECO:0000313" key="7">
    <source>
        <dbReference type="EMBL" id="MFK7160484.1"/>
    </source>
</evidence>
<dbReference type="GO" id="GO:0008803">
    <property type="term" value="F:bis(5'-nucleosyl)-tetraphosphatase (symmetrical) activity"/>
    <property type="evidence" value="ECO:0007669"/>
    <property type="project" value="UniProtKB-EC"/>
</dbReference>
<dbReference type="PANTHER" id="PTHR40942">
    <property type="match status" value="1"/>
</dbReference>
<dbReference type="InterPro" id="IPR004617">
    <property type="entry name" value="ApaH"/>
</dbReference>
<protein>
    <recommendedName>
        <fullName evidence="5">Bis(5'-nucleosyl)-tetraphosphatase, symmetrical</fullName>
        <ecNumber evidence="5">3.6.1.41</ecNumber>
    </recommendedName>
    <alternativeName>
        <fullName evidence="5">Ap4A hydrolase</fullName>
    </alternativeName>
    <alternativeName>
        <fullName evidence="5">Diadenosine 5',5'''-P1,P4-tetraphosphate pyrophosphohydrolase</fullName>
    </alternativeName>
    <alternativeName>
        <fullName evidence="5">Diadenosine tetraphosphatase</fullName>
    </alternativeName>
</protein>
<evidence type="ECO:0000256" key="3">
    <source>
        <dbReference type="ARBA" id="ARBA00022801"/>
    </source>
</evidence>
<reference evidence="7 8" key="1">
    <citation type="submission" date="2024-02" db="EMBL/GenBank/DDBJ databases">
        <title>Marinospirillum sp. MEB 164 isolated from Lonar lake sediment.</title>
        <authorList>
            <person name="Joshi A."/>
            <person name="Thite S."/>
        </authorList>
    </citation>
    <scope>NUCLEOTIDE SEQUENCE [LARGE SCALE GENOMIC DNA]</scope>
    <source>
        <strain evidence="7 8">MEB164</strain>
    </source>
</reference>
<comment type="catalytic activity">
    <reaction evidence="4 5">
        <text>P(1),P(4)-bis(5'-adenosyl) tetraphosphate + H2O = 2 ADP + 2 H(+)</text>
        <dbReference type="Rhea" id="RHEA:24252"/>
        <dbReference type="ChEBI" id="CHEBI:15377"/>
        <dbReference type="ChEBI" id="CHEBI:15378"/>
        <dbReference type="ChEBI" id="CHEBI:58141"/>
        <dbReference type="ChEBI" id="CHEBI:456216"/>
        <dbReference type="EC" id="3.6.1.41"/>
    </reaction>
</comment>
<comment type="similarity">
    <text evidence="2 5">Belongs to the Ap4A hydrolase family.</text>
</comment>
<gene>
    <name evidence="5" type="primary">apaH</name>
    <name evidence="7" type="ORF">V6U78_05480</name>
</gene>
<dbReference type="Gene3D" id="3.60.21.10">
    <property type="match status" value="1"/>
</dbReference>
<sequence length="271" mass="30255">MATYAVGDLQGCYDELKQLLKKIDFHPARDRLWCVGDLVNRGPGSLDVLRLITDLGSSAQVVLGNHDFHLLAVAQGLRKTKRSDTLDKLLKAKDAPQLLAWLAQQPLLHYDAELNAVMTHAGIPPIWSLAQAQALAAEVELELRSSRQRDFLSRLFANDPLCWSDQLTGAERHRAIVNYLTRMRFCRADGTLELETKSEAANAPVGYAPWFHYPSQIAPQTRLLFGHWAALKGRTGRAGIFSLDTGCVWGECLTALRLEDQQLFQVPAQKK</sequence>